<reference evidence="2 3" key="1">
    <citation type="journal article" date="2010" name="Stand. Genomic Sci.">
        <title>Complete genome sequence of Methanoplanus petrolearius type strain (SEBR 4847).</title>
        <authorList>
            <person name="Brambilla E."/>
            <person name="Djao O.D."/>
            <person name="Daligault H."/>
            <person name="Lapidus A."/>
            <person name="Lucas S."/>
            <person name="Hammon N."/>
            <person name="Nolan M."/>
            <person name="Tice H."/>
            <person name="Cheng J.F."/>
            <person name="Han C."/>
            <person name="Tapia R."/>
            <person name="Goodwin L."/>
            <person name="Pitluck S."/>
            <person name="Liolios K."/>
            <person name="Ivanova N."/>
            <person name="Mavromatis K."/>
            <person name="Mikhailova N."/>
            <person name="Pati A."/>
            <person name="Chen A."/>
            <person name="Palaniappan K."/>
            <person name="Land M."/>
            <person name="Hauser L."/>
            <person name="Chang Y.J."/>
            <person name="Jeffries C.D."/>
            <person name="Rohde M."/>
            <person name="Spring S."/>
            <person name="Sikorski J."/>
            <person name="Goker M."/>
            <person name="Woyke T."/>
            <person name="Bristow J."/>
            <person name="Eisen J.A."/>
            <person name="Markowitz V."/>
            <person name="Hugenholtz P."/>
            <person name="Kyrpides N.C."/>
            <person name="Klenk H.P."/>
        </authorList>
    </citation>
    <scope>NUCLEOTIDE SEQUENCE [LARGE SCALE GENOMIC DNA]</scope>
    <source>
        <strain evidence="3">DSM 11571 / OCM 486 / SEBR 4847</strain>
    </source>
</reference>
<dbReference type="GeneID" id="58788816"/>
<evidence type="ECO:0000256" key="1">
    <source>
        <dbReference type="SAM" id="Phobius"/>
    </source>
</evidence>
<keyword evidence="1" id="KW-0812">Transmembrane</keyword>
<sequence length="109" mass="12518">MDICTPDILRQAYTYSLKWAEGAFIIVIVLLTFNYWNVFLLENCPFPHFVSILYVYLILNGIFLYRRYTINVKSSVASGKTCAFCGSPLLINTYICSKCDAIVKKPEKK</sequence>
<evidence type="ECO:0000313" key="3">
    <source>
        <dbReference type="Proteomes" id="UP000006565"/>
    </source>
</evidence>
<organism evidence="2 3">
    <name type="scientific">Methanolacinia petrolearia (strain DSM 11571 / OCM 486 / SEBR 4847)</name>
    <name type="common">Methanoplanus petrolearius</name>
    <dbReference type="NCBI Taxonomy" id="679926"/>
    <lineage>
        <taxon>Archaea</taxon>
        <taxon>Methanobacteriati</taxon>
        <taxon>Methanobacteriota</taxon>
        <taxon>Stenosarchaea group</taxon>
        <taxon>Methanomicrobia</taxon>
        <taxon>Methanomicrobiales</taxon>
        <taxon>Methanomicrobiaceae</taxon>
        <taxon>Methanolacinia</taxon>
    </lineage>
</organism>
<feature type="transmembrane region" description="Helical" evidence="1">
    <location>
        <begin position="19"/>
        <end position="40"/>
    </location>
</feature>
<evidence type="ECO:0000313" key="2">
    <source>
        <dbReference type="EMBL" id="ADN36469.1"/>
    </source>
</evidence>
<feature type="transmembrane region" description="Helical" evidence="1">
    <location>
        <begin position="46"/>
        <end position="65"/>
    </location>
</feature>
<dbReference type="Proteomes" id="UP000006565">
    <property type="component" value="Chromosome"/>
</dbReference>
<dbReference type="HOGENOM" id="CLU_2177899_0_0_2"/>
<keyword evidence="1" id="KW-0472">Membrane</keyword>
<proteinExistence type="predicted"/>
<dbReference type="KEGG" id="mpi:Mpet_1716"/>
<accession>E1RHT1</accession>
<gene>
    <name evidence="2" type="ordered locus">Mpet_1716</name>
</gene>
<protein>
    <submittedName>
        <fullName evidence="2">Uncharacterized protein</fullName>
    </submittedName>
</protein>
<dbReference type="RefSeq" id="WP_013329646.1">
    <property type="nucleotide sequence ID" value="NC_014507.1"/>
</dbReference>
<dbReference type="AlphaFoldDB" id="E1RHT1"/>
<name>E1RHT1_METP4</name>
<dbReference type="EMBL" id="CP002117">
    <property type="protein sequence ID" value="ADN36469.1"/>
    <property type="molecule type" value="Genomic_DNA"/>
</dbReference>
<keyword evidence="3" id="KW-1185">Reference proteome</keyword>
<keyword evidence="1" id="KW-1133">Transmembrane helix</keyword>